<protein>
    <submittedName>
        <fullName evidence="8">Response regulator transcription factor</fullName>
    </submittedName>
</protein>
<gene>
    <name evidence="8" type="ORF">AB9Q04_01530</name>
</gene>
<reference evidence="8 9" key="1">
    <citation type="journal article" date="2025" name="Anaerobe">
        <title>Description of Anaerococcus kampingiae sp. nov., Anaerococcus groningensis sp. nov., Anaerococcus martiniensis sp. nov., and Anaerococcus cruorum sp. nov., isolated from human clinical specimens.</title>
        <authorList>
            <person name="Boiten K.E."/>
            <person name="Meijer J."/>
            <person name="van Wezel E.M."/>
            <person name="Veloo A.C.M."/>
        </authorList>
    </citation>
    <scope>NUCLEOTIDE SEQUENCE [LARGE SCALE GENOMIC DNA]</scope>
    <source>
        <strain evidence="8 9">ENR1011</strain>
    </source>
</reference>
<dbReference type="PROSITE" id="PS50110">
    <property type="entry name" value="RESPONSE_REGULATORY"/>
    <property type="match status" value="1"/>
</dbReference>
<dbReference type="CDD" id="cd00383">
    <property type="entry name" value="trans_reg_C"/>
    <property type="match status" value="1"/>
</dbReference>
<feature type="DNA-binding region" description="OmpR/PhoB-type" evidence="5">
    <location>
        <begin position="123"/>
        <end position="220"/>
    </location>
</feature>
<evidence type="ECO:0000256" key="2">
    <source>
        <dbReference type="ARBA" id="ARBA00023125"/>
    </source>
</evidence>
<dbReference type="EMBL" id="JBGMEG010000002">
    <property type="protein sequence ID" value="MFO3717027.1"/>
    <property type="molecule type" value="Genomic_DNA"/>
</dbReference>
<dbReference type="Gene3D" id="1.10.10.10">
    <property type="entry name" value="Winged helix-like DNA-binding domain superfamily/Winged helix DNA-binding domain"/>
    <property type="match status" value="1"/>
</dbReference>
<sequence>MKKIFIIEDDKLLANEIKKLLDYNGFQSNIFNNFEEDIDYFSLKKYDLIILDINLPRVSGYEILLNIKDKISVPVLILTSRDDISDELRSFDLGADEFLTKPISGARLIARSKKILNIYEKFSDEIKIKDLSLETSTNKLSYKDSFIILTQIEGDLLRSLMQAYPNTLTKDELLVAAWNTQYIDENILHVNINRLRKKLSSIGVSNFIKSERSIGYRIDAEVI</sequence>
<name>A0ABW9MYW2_9FIRM</name>
<evidence type="ECO:0000256" key="5">
    <source>
        <dbReference type="PROSITE-ProRule" id="PRU01091"/>
    </source>
</evidence>
<keyword evidence="3" id="KW-0804">Transcription</keyword>
<dbReference type="Pfam" id="PF00486">
    <property type="entry name" value="Trans_reg_C"/>
    <property type="match status" value="1"/>
</dbReference>
<accession>A0ABW9MYW2</accession>
<evidence type="ECO:0000259" key="7">
    <source>
        <dbReference type="PROSITE" id="PS51755"/>
    </source>
</evidence>
<evidence type="ECO:0000256" key="1">
    <source>
        <dbReference type="ARBA" id="ARBA00023015"/>
    </source>
</evidence>
<feature type="domain" description="Response regulatory" evidence="6">
    <location>
        <begin position="3"/>
        <end position="116"/>
    </location>
</feature>
<dbReference type="SMART" id="SM00448">
    <property type="entry name" value="REC"/>
    <property type="match status" value="1"/>
</dbReference>
<evidence type="ECO:0000259" key="6">
    <source>
        <dbReference type="PROSITE" id="PS50110"/>
    </source>
</evidence>
<feature type="modified residue" description="4-aspartylphosphate" evidence="4">
    <location>
        <position position="52"/>
    </location>
</feature>
<dbReference type="PANTHER" id="PTHR48111:SF43">
    <property type="entry name" value="STAGE 0 SPORULATION PROTEIN A HOMOLOG"/>
    <property type="match status" value="1"/>
</dbReference>
<organism evidence="8 9">
    <name type="scientific">Anaerococcus groningensis</name>
    <dbReference type="NCBI Taxonomy" id="3115616"/>
    <lineage>
        <taxon>Bacteria</taxon>
        <taxon>Bacillati</taxon>
        <taxon>Bacillota</taxon>
        <taxon>Tissierellia</taxon>
        <taxon>Tissierellales</taxon>
        <taxon>Peptoniphilaceae</taxon>
        <taxon>Anaerococcus</taxon>
    </lineage>
</organism>
<dbReference type="Proteomes" id="UP001637993">
    <property type="component" value="Unassembled WGS sequence"/>
</dbReference>
<evidence type="ECO:0000313" key="8">
    <source>
        <dbReference type="EMBL" id="MFO3717027.1"/>
    </source>
</evidence>
<dbReference type="InterPro" id="IPR039420">
    <property type="entry name" value="WalR-like"/>
</dbReference>
<dbReference type="Gene3D" id="3.40.50.2300">
    <property type="match status" value="1"/>
</dbReference>
<dbReference type="InterPro" id="IPR016032">
    <property type="entry name" value="Sig_transdc_resp-reg_C-effctor"/>
</dbReference>
<comment type="caution">
    <text evidence="8">The sequence shown here is derived from an EMBL/GenBank/DDBJ whole genome shotgun (WGS) entry which is preliminary data.</text>
</comment>
<dbReference type="SUPFAM" id="SSF52172">
    <property type="entry name" value="CheY-like"/>
    <property type="match status" value="1"/>
</dbReference>
<dbReference type="InterPro" id="IPR001789">
    <property type="entry name" value="Sig_transdc_resp-reg_receiver"/>
</dbReference>
<dbReference type="SMART" id="SM00862">
    <property type="entry name" value="Trans_reg_C"/>
    <property type="match status" value="1"/>
</dbReference>
<keyword evidence="2 5" id="KW-0238">DNA-binding</keyword>
<dbReference type="PANTHER" id="PTHR48111">
    <property type="entry name" value="REGULATOR OF RPOS"/>
    <property type="match status" value="1"/>
</dbReference>
<evidence type="ECO:0000313" key="9">
    <source>
        <dbReference type="Proteomes" id="UP001637993"/>
    </source>
</evidence>
<dbReference type="SUPFAM" id="SSF46894">
    <property type="entry name" value="C-terminal effector domain of the bipartite response regulators"/>
    <property type="match status" value="1"/>
</dbReference>
<feature type="domain" description="OmpR/PhoB-type" evidence="7">
    <location>
        <begin position="123"/>
        <end position="220"/>
    </location>
</feature>
<keyword evidence="9" id="KW-1185">Reference proteome</keyword>
<dbReference type="InterPro" id="IPR036388">
    <property type="entry name" value="WH-like_DNA-bd_sf"/>
</dbReference>
<dbReference type="Pfam" id="PF00072">
    <property type="entry name" value="Response_reg"/>
    <property type="match status" value="1"/>
</dbReference>
<proteinExistence type="predicted"/>
<dbReference type="InterPro" id="IPR001867">
    <property type="entry name" value="OmpR/PhoB-type_DNA-bd"/>
</dbReference>
<dbReference type="InterPro" id="IPR011006">
    <property type="entry name" value="CheY-like_superfamily"/>
</dbReference>
<dbReference type="PROSITE" id="PS51755">
    <property type="entry name" value="OMPR_PHOB"/>
    <property type="match status" value="1"/>
</dbReference>
<dbReference type="RefSeq" id="WP_410023621.1">
    <property type="nucleotide sequence ID" value="NZ_JBGMEG010000002.1"/>
</dbReference>
<keyword evidence="4" id="KW-0597">Phosphoprotein</keyword>
<evidence type="ECO:0000256" key="3">
    <source>
        <dbReference type="ARBA" id="ARBA00023163"/>
    </source>
</evidence>
<evidence type="ECO:0000256" key="4">
    <source>
        <dbReference type="PROSITE-ProRule" id="PRU00169"/>
    </source>
</evidence>
<keyword evidence="1" id="KW-0805">Transcription regulation</keyword>